<keyword evidence="5 9" id="KW-0418">Kinase</keyword>
<dbReference type="AlphaFoldDB" id="A0A6H0KU47"/>
<dbReference type="Pfam" id="PF02518">
    <property type="entry name" value="HATPase_c"/>
    <property type="match status" value="1"/>
</dbReference>
<dbReference type="InterPro" id="IPR050736">
    <property type="entry name" value="Sensor_HK_Regulatory"/>
</dbReference>
<dbReference type="GO" id="GO:0000155">
    <property type="term" value="F:phosphorelay sensor kinase activity"/>
    <property type="evidence" value="ECO:0007669"/>
    <property type="project" value="InterPro"/>
</dbReference>
<dbReference type="CDD" id="cd00082">
    <property type="entry name" value="HisKA"/>
    <property type="match status" value="1"/>
</dbReference>
<dbReference type="PANTHER" id="PTHR43711:SF31">
    <property type="entry name" value="HISTIDINE KINASE"/>
    <property type="match status" value="1"/>
</dbReference>
<accession>A0A6H0KU47</accession>
<protein>
    <recommendedName>
        <fullName evidence="2">histidine kinase</fullName>
        <ecNumber evidence="2">2.7.13.3</ecNumber>
    </recommendedName>
</protein>
<dbReference type="RefSeq" id="WP_167966056.1">
    <property type="nucleotide sequence ID" value="NZ_CP050831.1"/>
</dbReference>
<evidence type="ECO:0000256" key="1">
    <source>
        <dbReference type="ARBA" id="ARBA00000085"/>
    </source>
</evidence>
<comment type="catalytic activity">
    <reaction evidence="1">
        <text>ATP + protein L-histidine = ADP + protein N-phospho-L-histidine.</text>
        <dbReference type="EC" id="2.7.13.3"/>
    </reaction>
</comment>
<dbReference type="InterPro" id="IPR003594">
    <property type="entry name" value="HATPase_dom"/>
</dbReference>
<dbReference type="Proteomes" id="UP000501780">
    <property type="component" value="Chromosome"/>
</dbReference>
<evidence type="ECO:0000256" key="4">
    <source>
        <dbReference type="ARBA" id="ARBA00022679"/>
    </source>
</evidence>
<dbReference type="InterPro" id="IPR004358">
    <property type="entry name" value="Sig_transdc_His_kin-like_C"/>
</dbReference>
<dbReference type="PROSITE" id="PS50109">
    <property type="entry name" value="HIS_KIN"/>
    <property type="match status" value="1"/>
</dbReference>
<keyword evidence="7" id="KW-1133">Transmembrane helix</keyword>
<evidence type="ECO:0000259" key="8">
    <source>
        <dbReference type="PROSITE" id="PS50109"/>
    </source>
</evidence>
<evidence type="ECO:0000256" key="3">
    <source>
        <dbReference type="ARBA" id="ARBA00022553"/>
    </source>
</evidence>
<keyword evidence="10" id="KW-1185">Reference proteome</keyword>
<reference evidence="9 10" key="1">
    <citation type="submission" date="2020-03" db="EMBL/GenBank/DDBJ databases">
        <title>Genomic analysis of Bacteroides faecium CBA7301.</title>
        <authorList>
            <person name="Kim J."/>
            <person name="Roh S.W."/>
        </authorList>
    </citation>
    <scope>NUCLEOTIDE SEQUENCE [LARGE SCALE GENOMIC DNA]</scope>
    <source>
        <strain evidence="9 10">CBA7301</strain>
    </source>
</reference>
<dbReference type="KEGG" id="bfc:BacF7301_21515"/>
<evidence type="ECO:0000256" key="5">
    <source>
        <dbReference type="ARBA" id="ARBA00022777"/>
    </source>
</evidence>
<dbReference type="SUPFAM" id="SSF55874">
    <property type="entry name" value="ATPase domain of HSP90 chaperone/DNA topoisomerase II/histidine kinase"/>
    <property type="match status" value="1"/>
</dbReference>
<dbReference type="PRINTS" id="PR00344">
    <property type="entry name" value="BCTRLSENSOR"/>
</dbReference>
<dbReference type="EMBL" id="CP050831">
    <property type="protein sequence ID" value="QIU96571.1"/>
    <property type="molecule type" value="Genomic_DNA"/>
</dbReference>
<dbReference type="Pfam" id="PF00512">
    <property type="entry name" value="HisKA"/>
    <property type="match status" value="1"/>
</dbReference>
<sequence>MNRGLVRLLPIFLLILLGVSSCSKKEERRILVVHSYEESYDAYPDFNRMIAEQFKKEKVDADIRTVYLDCESYWEEPELERMRFLVDSISKDWKPEIILVNEDQATYSLMKCNVPLAKEIPVVFGGVNYPNWGLLKYHPNVTGFHDKIAFNENVEVAKALFGSRVRMFTMLDTTYIDRKIRADAKEQFQGHKVTGFIDSSTVSPEEQIRLSEEEGYTRFMAIPLRNSRNQSDANLMWILNKNYRDQCYIQLKRDFTTINIGSICVSPSLTAINEAFGYGEKLLGGYMTTLPIQVEEEVKTAVRILNGERPQDIPISESRKEYVVDWKTMKQIGLSKDRIPAHYKIVNIPFSDEYPLLWSITVASLFLFLIILLAYFWWLYLREQARKKQALAALADEKENLSLAIEGGTTYVWKLDKEHFIFEDAFWKAQGLTPKPVSFHELLNFVHPDHWGSVKISWQNLKNARKKIAHLRCSFDGKEYQWWEFRYTTTMLPSGEYRTAGLLLNVQEIKDRERELEAARLLAEKAELKQSFLANMSHEIRTPLNSIVGFANILAVDETLNTEERQEYIDTINKNSELLLKLINDILELSRIESGYMSFTYQRCRVKDLIDDIYMTHQVLIAPRLDFLKETHELPLEINVDRERLIQVLTNFLNNAGKFTERGYIKLGYDYLPNEGKVLIYVEDTGRGIPQEEQRMIFSRFYKQNEFSQGAGLGLSICQVIIEKLGGKITLQSEVGKGSRFTVILPCWVES</sequence>
<keyword evidence="4" id="KW-0808">Transferase</keyword>
<dbReference type="FunFam" id="1.10.287.130:FF:000001">
    <property type="entry name" value="Two-component sensor histidine kinase"/>
    <property type="match status" value="1"/>
</dbReference>
<dbReference type="InterPro" id="IPR003661">
    <property type="entry name" value="HisK_dim/P_dom"/>
</dbReference>
<keyword evidence="7" id="KW-0812">Transmembrane</keyword>
<dbReference type="Gene3D" id="3.30.450.20">
    <property type="entry name" value="PAS domain"/>
    <property type="match status" value="1"/>
</dbReference>
<dbReference type="EC" id="2.7.13.3" evidence="2"/>
<dbReference type="InterPro" id="IPR005467">
    <property type="entry name" value="His_kinase_dom"/>
</dbReference>
<evidence type="ECO:0000256" key="7">
    <source>
        <dbReference type="SAM" id="Phobius"/>
    </source>
</evidence>
<dbReference type="SUPFAM" id="SSF47384">
    <property type="entry name" value="Homodimeric domain of signal transducing histidine kinase"/>
    <property type="match status" value="1"/>
</dbReference>
<feature type="transmembrane region" description="Helical" evidence="7">
    <location>
        <begin position="356"/>
        <end position="381"/>
    </location>
</feature>
<keyword evidence="6" id="KW-0902">Two-component regulatory system</keyword>
<gene>
    <name evidence="9" type="ORF">BacF7301_21515</name>
</gene>
<dbReference type="Gene3D" id="1.10.287.130">
    <property type="match status" value="1"/>
</dbReference>
<dbReference type="PROSITE" id="PS51257">
    <property type="entry name" value="PROKAR_LIPOPROTEIN"/>
    <property type="match status" value="1"/>
</dbReference>
<proteinExistence type="predicted"/>
<dbReference type="InterPro" id="IPR036097">
    <property type="entry name" value="HisK_dim/P_sf"/>
</dbReference>
<dbReference type="Gene3D" id="3.30.565.10">
    <property type="entry name" value="Histidine kinase-like ATPase, C-terminal domain"/>
    <property type="match status" value="1"/>
</dbReference>
<evidence type="ECO:0000313" key="9">
    <source>
        <dbReference type="EMBL" id="QIU96571.1"/>
    </source>
</evidence>
<dbReference type="PANTHER" id="PTHR43711">
    <property type="entry name" value="TWO-COMPONENT HISTIDINE KINASE"/>
    <property type="match status" value="1"/>
</dbReference>
<organism evidence="9 10">
    <name type="scientific">Bacteroides faecium</name>
    <dbReference type="NCBI Taxonomy" id="2715212"/>
    <lineage>
        <taxon>Bacteria</taxon>
        <taxon>Pseudomonadati</taxon>
        <taxon>Bacteroidota</taxon>
        <taxon>Bacteroidia</taxon>
        <taxon>Bacteroidales</taxon>
        <taxon>Bacteroidaceae</taxon>
        <taxon>Bacteroides</taxon>
    </lineage>
</organism>
<evidence type="ECO:0000256" key="2">
    <source>
        <dbReference type="ARBA" id="ARBA00012438"/>
    </source>
</evidence>
<dbReference type="SMART" id="SM00388">
    <property type="entry name" value="HisKA"/>
    <property type="match status" value="1"/>
</dbReference>
<evidence type="ECO:0000256" key="6">
    <source>
        <dbReference type="ARBA" id="ARBA00023012"/>
    </source>
</evidence>
<keyword evidence="3" id="KW-0597">Phosphoprotein</keyword>
<keyword evidence="7" id="KW-0472">Membrane</keyword>
<evidence type="ECO:0000313" key="10">
    <source>
        <dbReference type="Proteomes" id="UP000501780"/>
    </source>
</evidence>
<dbReference type="SMART" id="SM00387">
    <property type="entry name" value="HATPase_c"/>
    <property type="match status" value="1"/>
</dbReference>
<dbReference type="InterPro" id="IPR036890">
    <property type="entry name" value="HATPase_C_sf"/>
</dbReference>
<feature type="domain" description="Histidine kinase" evidence="8">
    <location>
        <begin position="535"/>
        <end position="749"/>
    </location>
</feature>
<name>A0A6H0KU47_9BACE</name>